<feature type="transmembrane region" description="Helical" evidence="1">
    <location>
        <begin position="16"/>
        <end position="38"/>
    </location>
</feature>
<keyword evidence="1" id="KW-0812">Transmembrane</keyword>
<gene>
    <name evidence="2" type="ORF">BIV57_09360</name>
</gene>
<evidence type="ECO:0008006" key="4">
    <source>
        <dbReference type="Google" id="ProtNLM"/>
    </source>
</evidence>
<evidence type="ECO:0000256" key="1">
    <source>
        <dbReference type="SAM" id="Phobius"/>
    </source>
</evidence>
<sequence>MARSVLGKTIRDGRKALVAWTYGVVVVSVLYTSSYKLIGKAKGNVMAGAPQSLQKALGMQDYGSPAGYLGSTVFGIMLAMLFSAYALVTATRAVAGEEESGLLDLLLAQPVSRRKLVLQRFAAMVAVLAGFGVLVVAALLALRGPVGLGAVAASGIAAATLQLVLLGVCTGGVTLLVSAGTGKRGLSLGIGVVVVVFGYLANSFLPLIKGIGGIKHFSPFYWFDGNTPLVHGISASGCLLLAGVTVVAVVLGTVLFERRDLNV</sequence>
<dbReference type="Pfam" id="PF12679">
    <property type="entry name" value="ABC2_membrane_2"/>
    <property type="match status" value="1"/>
</dbReference>
<organism evidence="2 3">
    <name type="scientific">Mangrovactinospora gilvigrisea</name>
    <dbReference type="NCBI Taxonomy" id="1428644"/>
    <lineage>
        <taxon>Bacteria</taxon>
        <taxon>Bacillati</taxon>
        <taxon>Actinomycetota</taxon>
        <taxon>Actinomycetes</taxon>
        <taxon>Kitasatosporales</taxon>
        <taxon>Streptomycetaceae</taxon>
        <taxon>Mangrovactinospora</taxon>
    </lineage>
</organism>
<keyword evidence="1" id="KW-1133">Transmembrane helix</keyword>
<dbReference type="PANTHER" id="PTHR37305">
    <property type="entry name" value="INTEGRAL MEMBRANE PROTEIN-RELATED"/>
    <property type="match status" value="1"/>
</dbReference>
<dbReference type="EMBL" id="MLCF01000043">
    <property type="protein sequence ID" value="OIV37768.1"/>
    <property type="molecule type" value="Genomic_DNA"/>
</dbReference>
<dbReference type="RefSeq" id="WP_071656266.1">
    <property type="nucleotide sequence ID" value="NZ_MLCF01000043.1"/>
</dbReference>
<protein>
    <recommendedName>
        <fullName evidence="4">ABC transporter permease</fullName>
    </recommendedName>
</protein>
<proteinExistence type="predicted"/>
<dbReference type="GO" id="GO:0140359">
    <property type="term" value="F:ABC-type transporter activity"/>
    <property type="evidence" value="ECO:0007669"/>
    <property type="project" value="InterPro"/>
</dbReference>
<dbReference type="Proteomes" id="UP000243342">
    <property type="component" value="Unassembled WGS sequence"/>
</dbReference>
<comment type="caution">
    <text evidence="2">The sequence shown here is derived from an EMBL/GenBank/DDBJ whole genome shotgun (WGS) entry which is preliminary data.</text>
</comment>
<keyword evidence="3" id="KW-1185">Reference proteome</keyword>
<name>A0A1J7C8B5_9ACTN</name>
<reference evidence="2 3" key="1">
    <citation type="submission" date="2016-10" db="EMBL/GenBank/DDBJ databases">
        <title>Genome sequence of Streptomyces gilvigriseus MUSC 26.</title>
        <authorList>
            <person name="Lee L.-H."/>
            <person name="Ser H.-L."/>
        </authorList>
    </citation>
    <scope>NUCLEOTIDE SEQUENCE [LARGE SCALE GENOMIC DNA]</scope>
    <source>
        <strain evidence="2 3">MUSC 26</strain>
    </source>
</reference>
<evidence type="ECO:0000313" key="2">
    <source>
        <dbReference type="EMBL" id="OIV37768.1"/>
    </source>
</evidence>
<feature type="transmembrane region" description="Helical" evidence="1">
    <location>
        <begin position="66"/>
        <end position="88"/>
    </location>
</feature>
<dbReference type="AlphaFoldDB" id="A0A1J7C8B5"/>
<dbReference type="GO" id="GO:0005886">
    <property type="term" value="C:plasma membrane"/>
    <property type="evidence" value="ECO:0007669"/>
    <property type="project" value="UniProtKB-SubCell"/>
</dbReference>
<dbReference type="PANTHER" id="PTHR37305:SF1">
    <property type="entry name" value="MEMBRANE PROTEIN"/>
    <property type="match status" value="1"/>
</dbReference>
<feature type="transmembrane region" description="Helical" evidence="1">
    <location>
        <begin position="121"/>
        <end position="142"/>
    </location>
</feature>
<accession>A0A1J7C8B5</accession>
<dbReference type="STRING" id="1428644.BIV57_09360"/>
<keyword evidence="1" id="KW-0472">Membrane</keyword>
<feature type="transmembrane region" description="Helical" evidence="1">
    <location>
        <begin position="188"/>
        <end position="208"/>
    </location>
</feature>
<evidence type="ECO:0000313" key="3">
    <source>
        <dbReference type="Proteomes" id="UP000243342"/>
    </source>
</evidence>
<feature type="transmembrane region" description="Helical" evidence="1">
    <location>
        <begin position="228"/>
        <end position="256"/>
    </location>
</feature>
<dbReference type="OrthoDB" id="3686802at2"/>
<feature type="transmembrane region" description="Helical" evidence="1">
    <location>
        <begin position="148"/>
        <end position="176"/>
    </location>
</feature>